<dbReference type="InterPro" id="IPR013249">
    <property type="entry name" value="RNA_pol_sigma70_r4_t2"/>
</dbReference>
<reference evidence="7 8" key="1">
    <citation type="submission" date="2016-07" db="EMBL/GenBank/DDBJ databases">
        <title>Draft Genome Sequence of Methylobrevis pamukkalensis PK2.</title>
        <authorList>
            <person name="Vasilenko O.V."/>
            <person name="Doronina N.V."/>
            <person name="Shmareva M.N."/>
            <person name="Tarlachkov S.V."/>
            <person name="Mustakhimov I."/>
            <person name="Trotsenko Y.A."/>
        </authorList>
    </citation>
    <scope>NUCLEOTIDE SEQUENCE [LARGE SCALE GENOMIC DNA]</scope>
    <source>
        <strain evidence="7 8">PK2</strain>
    </source>
</reference>
<dbReference type="AlphaFoldDB" id="A0A1E3H3X0"/>
<feature type="domain" description="RNA polymerase sigma factor 70 region 4 type 2" evidence="6">
    <location>
        <begin position="122"/>
        <end position="174"/>
    </location>
</feature>
<dbReference type="RefSeq" id="WP_069306530.1">
    <property type="nucleotide sequence ID" value="NZ_MCRJ01000033.1"/>
</dbReference>
<proteinExistence type="inferred from homology"/>
<evidence type="ECO:0000259" key="5">
    <source>
        <dbReference type="Pfam" id="PF04542"/>
    </source>
</evidence>
<protein>
    <submittedName>
        <fullName evidence="7">ECF RNA polymerase sigma factor SigK</fullName>
    </submittedName>
</protein>
<dbReference type="PANTHER" id="PTHR43133:SF62">
    <property type="entry name" value="RNA POLYMERASE SIGMA FACTOR SIGZ"/>
    <property type="match status" value="1"/>
</dbReference>
<dbReference type="SUPFAM" id="SSF88659">
    <property type="entry name" value="Sigma3 and sigma4 domains of RNA polymerase sigma factors"/>
    <property type="match status" value="1"/>
</dbReference>
<feature type="domain" description="RNA polymerase sigma-70 region 2" evidence="5">
    <location>
        <begin position="26"/>
        <end position="91"/>
    </location>
</feature>
<keyword evidence="2" id="KW-0805">Transcription regulation</keyword>
<accession>A0A1E3H3X0</accession>
<keyword evidence="4" id="KW-0804">Transcription</keyword>
<dbReference type="Pfam" id="PF04542">
    <property type="entry name" value="Sigma70_r2"/>
    <property type="match status" value="1"/>
</dbReference>
<dbReference type="InterPro" id="IPR013324">
    <property type="entry name" value="RNA_pol_sigma_r3/r4-like"/>
</dbReference>
<dbReference type="NCBIfam" id="TIGR02937">
    <property type="entry name" value="sigma70-ECF"/>
    <property type="match status" value="1"/>
</dbReference>
<evidence type="ECO:0000256" key="2">
    <source>
        <dbReference type="ARBA" id="ARBA00023015"/>
    </source>
</evidence>
<dbReference type="InterPro" id="IPR039425">
    <property type="entry name" value="RNA_pol_sigma-70-like"/>
</dbReference>
<evidence type="ECO:0000259" key="6">
    <source>
        <dbReference type="Pfam" id="PF08281"/>
    </source>
</evidence>
<dbReference type="InterPro" id="IPR013325">
    <property type="entry name" value="RNA_pol_sigma_r2"/>
</dbReference>
<evidence type="ECO:0000256" key="3">
    <source>
        <dbReference type="ARBA" id="ARBA00023082"/>
    </source>
</evidence>
<keyword evidence="3" id="KW-0731">Sigma factor</keyword>
<dbReference type="InterPro" id="IPR007627">
    <property type="entry name" value="RNA_pol_sigma70_r2"/>
</dbReference>
<dbReference type="InterPro" id="IPR014284">
    <property type="entry name" value="RNA_pol_sigma-70_dom"/>
</dbReference>
<dbReference type="Proteomes" id="UP000094622">
    <property type="component" value="Unassembled WGS sequence"/>
</dbReference>
<dbReference type="GO" id="GO:0016987">
    <property type="term" value="F:sigma factor activity"/>
    <property type="evidence" value="ECO:0007669"/>
    <property type="project" value="UniProtKB-KW"/>
</dbReference>
<evidence type="ECO:0000256" key="1">
    <source>
        <dbReference type="ARBA" id="ARBA00010641"/>
    </source>
</evidence>
<evidence type="ECO:0000313" key="7">
    <source>
        <dbReference type="EMBL" id="ODN71000.1"/>
    </source>
</evidence>
<dbReference type="OrthoDB" id="9784272at2"/>
<comment type="similarity">
    <text evidence="1">Belongs to the sigma-70 factor family. ECF subfamily.</text>
</comment>
<dbReference type="SUPFAM" id="SSF88946">
    <property type="entry name" value="Sigma2 domain of RNA polymerase sigma factors"/>
    <property type="match status" value="1"/>
</dbReference>
<dbReference type="Pfam" id="PF08281">
    <property type="entry name" value="Sigma70_r4_2"/>
    <property type="match status" value="1"/>
</dbReference>
<dbReference type="Gene3D" id="1.10.1740.10">
    <property type="match status" value="1"/>
</dbReference>
<sequence length="182" mass="19664">MKLDTPEAADLLDRIAAGDRAAFGALYDLAAPKLYGIILRIVRDRARAEEILQETLLKIWRSAASFDRASGSASGWMATIARNGAIDAVRRGPARIAADDGDALLAQISDGSFERLDPADRAALADCLGQLAELPRRLVLLAYCLGYSREELAAATGRPVGTIKTWLHRSLQSLKTCLDGER</sequence>
<gene>
    <name evidence="7" type="primary">sigK_2</name>
    <name evidence="7" type="ORF">A6302_01702</name>
</gene>
<dbReference type="GO" id="GO:0006352">
    <property type="term" value="P:DNA-templated transcription initiation"/>
    <property type="evidence" value="ECO:0007669"/>
    <property type="project" value="InterPro"/>
</dbReference>
<keyword evidence="8" id="KW-1185">Reference proteome</keyword>
<name>A0A1E3H3X0_9HYPH</name>
<dbReference type="InterPro" id="IPR036388">
    <property type="entry name" value="WH-like_DNA-bd_sf"/>
</dbReference>
<dbReference type="EMBL" id="MCRJ01000033">
    <property type="protein sequence ID" value="ODN71000.1"/>
    <property type="molecule type" value="Genomic_DNA"/>
</dbReference>
<comment type="caution">
    <text evidence="7">The sequence shown here is derived from an EMBL/GenBank/DDBJ whole genome shotgun (WGS) entry which is preliminary data.</text>
</comment>
<dbReference type="GO" id="GO:0003677">
    <property type="term" value="F:DNA binding"/>
    <property type="evidence" value="ECO:0007669"/>
    <property type="project" value="InterPro"/>
</dbReference>
<dbReference type="PANTHER" id="PTHR43133">
    <property type="entry name" value="RNA POLYMERASE ECF-TYPE SIGMA FACTO"/>
    <property type="match status" value="1"/>
</dbReference>
<dbReference type="Gene3D" id="1.10.10.10">
    <property type="entry name" value="Winged helix-like DNA-binding domain superfamily/Winged helix DNA-binding domain"/>
    <property type="match status" value="1"/>
</dbReference>
<evidence type="ECO:0000313" key="8">
    <source>
        <dbReference type="Proteomes" id="UP000094622"/>
    </source>
</evidence>
<organism evidence="7 8">
    <name type="scientific">Methylobrevis pamukkalensis</name>
    <dbReference type="NCBI Taxonomy" id="1439726"/>
    <lineage>
        <taxon>Bacteria</taxon>
        <taxon>Pseudomonadati</taxon>
        <taxon>Pseudomonadota</taxon>
        <taxon>Alphaproteobacteria</taxon>
        <taxon>Hyphomicrobiales</taxon>
        <taxon>Pleomorphomonadaceae</taxon>
        <taxon>Methylobrevis</taxon>
    </lineage>
</organism>
<evidence type="ECO:0000256" key="4">
    <source>
        <dbReference type="ARBA" id="ARBA00023163"/>
    </source>
</evidence>